<dbReference type="AlphaFoldDB" id="A0A7I9ZHX5"/>
<dbReference type="EMBL" id="BLLB01000002">
    <property type="protein sequence ID" value="GFH00423.1"/>
    <property type="molecule type" value="Genomic_DNA"/>
</dbReference>
<reference evidence="3 4" key="1">
    <citation type="journal article" date="2019" name="Emerg. Microbes Infect.">
        <title>Comprehensive subspecies identification of 175 nontuberculous mycobacteria species based on 7547 genomic profiles.</title>
        <authorList>
            <person name="Matsumoto Y."/>
            <person name="Kinjo T."/>
            <person name="Motooka D."/>
            <person name="Nabeya D."/>
            <person name="Jung N."/>
            <person name="Uechi K."/>
            <person name="Horii T."/>
            <person name="Iida T."/>
            <person name="Fujita J."/>
            <person name="Nakamura S."/>
        </authorList>
    </citation>
    <scope>NUCLEOTIDE SEQUENCE [LARGE SCALE GENOMIC DNA]</scope>
    <source>
        <strain evidence="3 4">JCM 30996</strain>
    </source>
</reference>
<evidence type="ECO:0000313" key="4">
    <source>
        <dbReference type="Proteomes" id="UP000465304"/>
    </source>
</evidence>
<feature type="domain" description="DUF1023" evidence="2">
    <location>
        <begin position="310"/>
        <end position="477"/>
    </location>
</feature>
<comment type="caution">
    <text evidence="3">The sequence shown here is derived from an EMBL/GenBank/DDBJ whole genome shotgun (WGS) entry which is preliminary data.</text>
</comment>
<dbReference type="Proteomes" id="UP000465304">
    <property type="component" value="Unassembled WGS sequence"/>
</dbReference>
<dbReference type="InterPro" id="IPR010427">
    <property type="entry name" value="DUF1023"/>
</dbReference>
<feature type="region of interest" description="Disordered" evidence="1">
    <location>
        <begin position="319"/>
        <end position="338"/>
    </location>
</feature>
<organism evidence="3 4">
    <name type="scientific">Mycolicibacterium hippocampi</name>
    <dbReference type="NCBI Taxonomy" id="659824"/>
    <lineage>
        <taxon>Bacteria</taxon>
        <taxon>Bacillati</taxon>
        <taxon>Actinomycetota</taxon>
        <taxon>Actinomycetes</taxon>
        <taxon>Mycobacteriales</taxon>
        <taxon>Mycobacteriaceae</taxon>
        <taxon>Mycolicibacterium</taxon>
    </lineage>
</organism>
<proteinExistence type="predicted"/>
<keyword evidence="4" id="KW-1185">Reference proteome</keyword>
<dbReference type="Pfam" id="PF06259">
    <property type="entry name" value="Abhydrolase_8"/>
    <property type="match status" value="1"/>
</dbReference>
<sequence length="550" mass="58090">MTVSVADIDRWDAGDVREVFNATRSRAEAAFEAADGIAELPSFGTWGGDASEAAEEAIGQTRKDLDAHGHEALAVAQAASKAADGIDAVKSSLAQLRNDAVGAGFEVDPIGSQVLPGPALQANMVELIAAEATRQELQARLVGILAEAAGVDQELARAIAMATGAEPIPDGPHSNDAAVQAMLTDPPDDPRQFHDAWEKLTDEQKDWIYEREPFIGNHPGMPFEDKDHYNRMHLDELTQSAQAEIDRTAAEHPNWASGPPVTANPNPPTAYREWKQRLDAVNHHLDGLRTVQTELQSNDGTPRFLGLIDDQGRAAVSIGNPDTASHNATFVPGTGQDLPRMPYSTEDAEAMFQAALRANQELTPEDLSVTTWMGYDRPMNLFEAASPDLAHRGGTDLAAFHEGMRVTHEGGQSVNTVVGHSYGSTLVGAAASDGNHLDVDNVIAVGSPGMLVDRAGDLDLGAGADVYATRARFDPINLATGFTLGPSPTADDFGAIRLAAAAGPTTGPPILDLPSIGAHSSYWDQGNPALLNMGAIIAGMPPPHLAPPRG</sequence>
<evidence type="ECO:0000313" key="3">
    <source>
        <dbReference type="EMBL" id="GFH00423.1"/>
    </source>
</evidence>
<accession>A0A7I9ZHX5</accession>
<protein>
    <recommendedName>
        <fullName evidence="2">DUF1023 domain-containing protein</fullName>
    </recommendedName>
</protein>
<evidence type="ECO:0000256" key="1">
    <source>
        <dbReference type="SAM" id="MobiDB-lite"/>
    </source>
</evidence>
<dbReference type="SUPFAM" id="SSF53474">
    <property type="entry name" value="alpha/beta-Hydrolases"/>
    <property type="match status" value="1"/>
</dbReference>
<dbReference type="RefSeq" id="WP_163887409.1">
    <property type="nucleotide sequence ID" value="NZ_BLLB01000002.1"/>
</dbReference>
<dbReference type="InterPro" id="IPR029058">
    <property type="entry name" value="AB_hydrolase_fold"/>
</dbReference>
<evidence type="ECO:0000259" key="2">
    <source>
        <dbReference type="Pfam" id="PF06259"/>
    </source>
</evidence>
<name>A0A7I9ZHX5_9MYCO</name>
<gene>
    <name evidence="3" type="ORF">MHIP_09060</name>
</gene>